<evidence type="ECO:0000256" key="5">
    <source>
        <dbReference type="ARBA" id="ARBA00023136"/>
    </source>
</evidence>
<keyword evidence="8" id="KW-1185">Reference proteome</keyword>
<sequence>MDIVVYILAGAAVGFAVGVTGVGGGSLMTPLLLLFGFPPHVAIGTDLLYASITKSGGVFVHKRQGTIRWNIVFTLFAGSLPASLATIYVLHTYFQDSESYGHVLTSMLGVMLILTSIVLLFRKKIIAESHDHEATGFLAHLQRHSPRYTWVMGIALGIMVTLSSVGAGAFGAAILLLLYPRMPSIHVVGTDLAHAVPLTLVAGTGHLLLGNVDFYLLGSLLIGSLPAIYIGTKVATRLPEKFLQPMLASMLLLLGVKYAFF</sequence>
<evidence type="ECO:0000256" key="3">
    <source>
        <dbReference type="ARBA" id="ARBA00022692"/>
    </source>
</evidence>
<protein>
    <recommendedName>
        <fullName evidence="6">Probable membrane transporter protein</fullName>
    </recommendedName>
</protein>
<keyword evidence="4 6" id="KW-1133">Transmembrane helix</keyword>
<feature type="transmembrane region" description="Helical" evidence="6">
    <location>
        <begin position="100"/>
        <end position="121"/>
    </location>
</feature>
<evidence type="ECO:0000256" key="6">
    <source>
        <dbReference type="RuleBase" id="RU363041"/>
    </source>
</evidence>
<evidence type="ECO:0000313" key="7">
    <source>
        <dbReference type="EMBL" id="AUM11150.1"/>
    </source>
</evidence>
<dbReference type="GO" id="GO:0005886">
    <property type="term" value="C:plasma membrane"/>
    <property type="evidence" value="ECO:0007669"/>
    <property type="project" value="UniProtKB-SubCell"/>
</dbReference>
<dbReference type="OrthoDB" id="5189995at2"/>
<evidence type="ECO:0000313" key="8">
    <source>
        <dbReference type="Proteomes" id="UP000235116"/>
    </source>
</evidence>
<evidence type="ECO:0000256" key="4">
    <source>
        <dbReference type="ARBA" id="ARBA00022989"/>
    </source>
</evidence>
<feature type="transmembrane region" description="Helical" evidence="6">
    <location>
        <begin position="214"/>
        <end position="230"/>
    </location>
</feature>
<keyword evidence="5 6" id="KW-0472">Membrane</keyword>
<dbReference type="Proteomes" id="UP000235116">
    <property type="component" value="Chromosome"/>
</dbReference>
<accession>A0A2K9LFX9</accession>
<proteinExistence type="inferred from homology"/>
<dbReference type="PANTHER" id="PTHR43701:SF2">
    <property type="entry name" value="MEMBRANE TRANSPORTER PROTEIN YJNA-RELATED"/>
    <property type="match status" value="1"/>
</dbReference>
<comment type="similarity">
    <text evidence="2 6">Belongs to the 4-toluene sulfonate uptake permease (TSUP) (TC 2.A.102) family.</text>
</comment>
<dbReference type="RefSeq" id="WP_101892490.1">
    <property type="nucleotide sequence ID" value="NZ_CP022684.1"/>
</dbReference>
<name>A0A2K9LFX9_9GAMM</name>
<comment type="subcellular location">
    <subcellularLocation>
        <location evidence="6">Cell membrane</location>
        <topology evidence="6">Multi-pass membrane protein</topology>
    </subcellularLocation>
    <subcellularLocation>
        <location evidence="1">Membrane</location>
        <topology evidence="1">Multi-pass membrane protein</topology>
    </subcellularLocation>
</comment>
<feature type="transmembrane region" description="Helical" evidence="6">
    <location>
        <begin position="242"/>
        <end position="260"/>
    </location>
</feature>
<dbReference type="PANTHER" id="PTHR43701">
    <property type="entry name" value="MEMBRANE TRANSPORTER PROTEIN MJ0441-RELATED"/>
    <property type="match status" value="1"/>
</dbReference>
<dbReference type="Pfam" id="PF01925">
    <property type="entry name" value="TauE"/>
    <property type="match status" value="1"/>
</dbReference>
<reference evidence="8" key="1">
    <citation type="submission" date="2017-08" db="EMBL/GenBank/DDBJ databases">
        <title>Direct submision.</title>
        <authorList>
            <person name="Kim S.-J."/>
            <person name="Rhee S.-K."/>
        </authorList>
    </citation>
    <scope>NUCLEOTIDE SEQUENCE [LARGE SCALE GENOMIC DNA]</scope>
    <source>
        <strain evidence="8">GI5</strain>
    </source>
</reference>
<dbReference type="AlphaFoldDB" id="A0A2K9LFX9"/>
<evidence type="ECO:0000256" key="2">
    <source>
        <dbReference type="ARBA" id="ARBA00009142"/>
    </source>
</evidence>
<dbReference type="InterPro" id="IPR002781">
    <property type="entry name" value="TM_pro_TauE-like"/>
</dbReference>
<dbReference type="InterPro" id="IPR051598">
    <property type="entry name" value="TSUP/Inactive_protease-like"/>
</dbReference>
<feature type="transmembrane region" description="Helical" evidence="6">
    <location>
        <begin position="71"/>
        <end position="94"/>
    </location>
</feature>
<organism evidence="7 8">
    <name type="scientific">Ketobacter alkanivorans</name>
    <dbReference type="NCBI Taxonomy" id="1917421"/>
    <lineage>
        <taxon>Bacteria</taxon>
        <taxon>Pseudomonadati</taxon>
        <taxon>Pseudomonadota</taxon>
        <taxon>Gammaproteobacteria</taxon>
        <taxon>Pseudomonadales</taxon>
        <taxon>Ketobacteraceae</taxon>
        <taxon>Ketobacter</taxon>
    </lineage>
</organism>
<keyword evidence="3 6" id="KW-0812">Transmembrane</keyword>
<feature type="transmembrane region" description="Helical" evidence="6">
    <location>
        <begin position="150"/>
        <end position="179"/>
    </location>
</feature>
<evidence type="ECO:0000256" key="1">
    <source>
        <dbReference type="ARBA" id="ARBA00004141"/>
    </source>
</evidence>
<gene>
    <name evidence="7" type="ORF">Kalk_01295</name>
</gene>
<dbReference type="KEGG" id="kak:Kalk_01295"/>
<dbReference type="EMBL" id="CP022684">
    <property type="protein sequence ID" value="AUM11150.1"/>
    <property type="molecule type" value="Genomic_DNA"/>
</dbReference>
<keyword evidence="6" id="KW-1003">Cell membrane</keyword>